<dbReference type="OrthoDB" id="10513885at2759"/>
<feature type="region of interest" description="Disordered" evidence="1">
    <location>
        <begin position="36"/>
        <end position="80"/>
    </location>
</feature>
<name>A0A2Z6PIC2_TRISU</name>
<dbReference type="AlphaFoldDB" id="A0A2Z6PIC2"/>
<proteinExistence type="predicted"/>
<reference evidence="3" key="1">
    <citation type="journal article" date="2017" name="Front. Plant Sci.">
        <title>Climate Clever Clovers: New Paradigm to Reduce the Environmental Footprint of Ruminants by Breeding Low Methanogenic Forages Utilizing Haplotype Variation.</title>
        <authorList>
            <person name="Kaur P."/>
            <person name="Appels R."/>
            <person name="Bayer P.E."/>
            <person name="Keeble-Gagnere G."/>
            <person name="Wang J."/>
            <person name="Hirakawa H."/>
            <person name="Shirasawa K."/>
            <person name="Vercoe P."/>
            <person name="Stefanova K."/>
            <person name="Durmic Z."/>
            <person name="Nichols P."/>
            <person name="Revell C."/>
            <person name="Isobe S.N."/>
            <person name="Edwards D."/>
            <person name="Erskine W."/>
        </authorList>
    </citation>
    <scope>NUCLEOTIDE SEQUENCE [LARGE SCALE GENOMIC DNA]</scope>
    <source>
        <strain evidence="3">cv. Daliak</strain>
    </source>
</reference>
<gene>
    <name evidence="2" type="ORF">TSUD_185200</name>
</gene>
<feature type="compositionally biased region" description="Pro residues" evidence="1">
    <location>
        <begin position="59"/>
        <end position="73"/>
    </location>
</feature>
<organism evidence="2 3">
    <name type="scientific">Trifolium subterraneum</name>
    <name type="common">Subterranean clover</name>
    <dbReference type="NCBI Taxonomy" id="3900"/>
    <lineage>
        <taxon>Eukaryota</taxon>
        <taxon>Viridiplantae</taxon>
        <taxon>Streptophyta</taxon>
        <taxon>Embryophyta</taxon>
        <taxon>Tracheophyta</taxon>
        <taxon>Spermatophyta</taxon>
        <taxon>Magnoliopsida</taxon>
        <taxon>eudicotyledons</taxon>
        <taxon>Gunneridae</taxon>
        <taxon>Pentapetalae</taxon>
        <taxon>rosids</taxon>
        <taxon>fabids</taxon>
        <taxon>Fabales</taxon>
        <taxon>Fabaceae</taxon>
        <taxon>Papilionoideae</taxon>
        <taxon>50 kb inversion clade</taxon>
        <taxon>NPAAA clade</taxon>
        <taxon>Hologalegina</taxon>
        <taxon>IRL clade</taxon>
        <taxon>Trifolieae</taxon>
        <taxon>Trifolium</taxon>
    </lineage>
</organism>
<accession>A0A2Z6PIC2</accession>
<evidence type="ECO:0000256" key="1">
    <source>
        <dbReference type="SAM" id="MobiDB-lite"/>
    </source>
</evidence>
<protein>
    <submittedName>
        <fullName evidence="2">Uncharacterized protein</fullName>
    </submittedName>
</protein>
<evidence type="ECO:0000313" key="2">
    <source>
        <dbReference type="EMBL" id="GAU51090.1"/>
    </source>
</evidence>
<keyword evidence="3" id="KW-1185">Reference proteome</keyword>
<sequence length="80" mass="8484">MGSNSQAVFQVGIGQGTFDGGSIGVRPPPIRGHANMYHVPFPEGTSSGNQAFMTFMPTPRGPPMFPPRGPSIPPRGHHED</sequence>
<dbReference type="EMBL" id="DF974971">
    <property type="protein sequence ID" value="GAU51090.1"/>
    <property type="molecule type" value="Genomic_DNA"/>
</dbReference>
<evidence type="ECO:0000313" key="3">
    <source>
        <dbReference type="Proteomes" id="UP000242715"/>
    </source>
</evidence>
<dbReference type="Proteomes" id="UP000242715">
    <property type="component" value="Unassembled WGS sequence"/>
</dbReference>